<evidence type="ECO:0000313" key="3">
    <source>
        <dbReference type="EMBL" id="KAJ9134696.1"/>
    </source>
</evidence>
<feature type="non-terminal residue" evidence="3">
    <location>
        <position position="1"/>
    </location>
</feature>
<dbReference type="PANTHER" id="PTHR47706">
    <property type="entry name" value="NMRA-LIKE FAMILY PROTEIN"/>
    <property type="match status" value="1"/>
</dbReference>
<evidence type="ECO:0000313" key="4">
    <source>
        <dbReference type="Proteomes" id="UP001174691"/>
    </source>
</evidence>
<evidence type="ECO:0000256" key="1">
    <source>
        <dbReference type="ARBA" id="ARBA00022857"/>
    </source>
</evidence>
<organism evidence="3 4">
    <name type="scientific">Coniochaeta hoffmannii</name>
    <dbReference type="NCBI Taxonomy" id="91930"/>
    <lineage>
        <taxon>Eukaryota</taxon>
        <taxon>Fungi</taxon>
        <taxon>Dikarya</taxon>
        <taxon>Ascomycota</taxon>
        <taxon>Pezizomycotina</taxon>
        <taxon>Sordariomycetes</taxon>
        <taxon>Sordariomycetidae</taxon>
        <taxon>Coniochaetales</taxon>
        <taxon>Coniochaetaceae</taxon>
        <taxon>Coniochaeta</taxon>
    </lineage>
</organism>
<dbReference type="PANTHER" id="PTHR47706:SF9">
    <property type="entry name" value="NMRA-LIKE DOMAIN-CONTAINING PROTEIN-RELATED"/>
    <property type="match status" value="1"/>
</dbReference>
<protein>
    <recommendedName>
        <fullName evidence="5">NmrA-like domain-containing protein</fullName>
    </recommendedName>
</protein>
<reference evidence="3" key="1">
    <citation type="submission" date="2022-07" db="EMBL/GenBank/DDBJ databases">
        <title>Fungi with potential for degradation of polypropylene.</title>
        <authorList>
            <person name="Gostincar C."/>
        </authorList>
    </citation>
    <scope>NUCLEOTIDE SEQUENCE</scope>
    <source>
        <strain evidence="3">EXF-13287</strain>
    </source>
</reference>
<gene>
    <name evidence="3" type="ORF">NKR19_g8543</name>
</gene>
<dbReference type="GO" id="GO:0016491">
    <property type="term" value="F:oxidoreductase activity"/>
    <property type="evidence" value="ECO:0007669"/>
    <property type="project" value="UniProtKB-KW"/>
</dbReference>
<keyword evidence="4" id="KW-1185">Reference proteome</keyword>
<dbReference type="Gene3D" id="3.40.50.720">
    <property type="entry name" value="NAD(P)-binding Rossmann-like Domain"/>
    <property type="match status" value="1"/>
</dbReference>
<keyword evidence="1" id="KW-0521">NADP</keyword>
<proteinExistence type="predicted"/>
<comment type="caution">
    <text evidence="3">The sequence shown here is derived from an EMBL/GenBank/DDBJ whole genome shotgun (WGS) entry which is preliminary data.</text>
</comment>
<sequence>ALERFPLMGFDVAKREAVIYDSGTEEFTGTTLEGIGQGVVGALTHPEQTRNRAVKVMSIKTCQNELLKAFEQVTGQKWTVRRDTSLRLLESGRDKQREGKAGWILELVVSQLFLEGEGRGVLAKAREETDSELLGVKEETAKEVVCKVLGL</sequence>
<evidence type="ECO:0008006" key="5">
    <source>
        <dbReference type="Google" id="ProtNLM"/>
    </source>
</evidence>
<dbReference type="AlphaFoldDB" id="A0AA38VJA8"/>
<dbReference type="EMBL" id="JANBVN010000177">
    <property type="protein sequence ID" value="KAJ9134696.1"/>
    <property type="molecule type" value="Genomic_DNA"/>
</dbReference>
<accession>A0AA38VJA8</accession>
<dbReference type="Gene3D" id="3.90.25.10">
    <property type="entry name" value="UDP-galactose 4-epimerase, domain 1"/>
    <property type="match status" value="1"/>
</dbReference>
<evidence type="ECO:0000256" key="2">
    <source>
        <dbReference type="ARBA" id="ARBA00023002"/>
    </source>
</evidence>
<dbReference type="Proteomes" id="UP001174691">
    <property type="component" value="Unassembled WGS sequence"/>
</dbReference>
<dbReference type="InterPro" id="IPR051609">
    <property type="entry name" value="NmrA/Isoflavone_reductase-like"/>
</dbReference>
<keyword evidence="2" id="KW-0560">Oxidoreductase</keyword>
<name>A0AA38VJA8_9PEZI</name>